<dbReference type="EMBL" id="JPDN02000016">
    <property type="protein sequence ID" value="PON25924.1"/>
    <property type="molecule type" value="Genomic_DNA"/>
</dbReference>
<evidence type="ECO:0000313" key="1">
    <source>
        <dbReference type="EMBL" id="PON25924.1"/>
    </source>
</evidence>
<dbReference type="GeneID" id="36347580"/>
<comment type="caution">
    <text evidence="1">The sequence shown here is derived from an EMBL/GenBank/DDBJ whole genome shotgun (WGS) entry which is preliminary data.</text>
</comment>
<dbReference type="Proteomes" id="UP000054821">
    <property type="component" value="Unassembled WGS sequence"/>
</dbReference>
<sequence>MPMKRQQKLLAILTGPQPKYGCCFTVQPRRMDFGRGSVRPQISSDAFSYAFPIYFLLQNTYLLIWIRSQSPICEVEQWNNNWTLAVGPVAPYPKSNFAREYDTIHIILFYIDLRVHLSMKDI</sequence>
<dbReference type="RefSeq" id="XP_024405659.1">
    <property type="nucleotide sequence ID" value="XM_024549626.1"/>
</dbReference>
<evidence type="ECO:0000313" key="2">
    <source>
        <dbReference type="Proteomes" id="UP000054821"/>
    </source>
</evidence>
<organism evidence="1 2">
    <name type="scientific">Trichoderma gamsii</name>
    <dbReference type="NCBI Taxonomy" id="398673"/>
    <lineage>
        <taxon>Eukaryota</taxon>
        <taxon>Fungi</taxon>
        <taxon>Dikarya</taxon>
        <taxon>Ascomycota</taxon>
        <taxon>Pezizomycotina</taxon>
        <taxon>Sordariomycetes</taxon>
        <taxon>Hypocreomycetidae</taxon>
        <taxon>Hypocreales</taxon>
        <taxon>Hypocreaceae</taxon>
        <taxon>Trichoderma</taxon>
    </lineage>
</organism>
<protein>
    <submittedName>
        <fullName evidence="1">Uncharacterized protein</fullName>
    </submittedName>
</protein>
<accession>A0A2P4ZNT6</accession>
<proteinExistence type="predicted"/>
<name>A0A2P4ZNT6_9HYPO</name>
<keyword evidence="2" id="KW-1185">Reference proteome</keyword>
<reference evidence="1 2" key="1">
    <citation type="journal article" date="2016" name="Genome Announc.">
        <title>Draft Whole-Genome Sequence of Trichoderma gamsii T6085, a Promising Biocontrol Agent of Fusarium Head Blight on Wheat.</title>
        <authorList>
            <person name="Baroncelli R."/>
            <person name="Zapparata A."/>
            <person name="Piaggeschi G."/>
            <person name="Sarrocco S."/>
            <person name="Vannacci G."/>
        </authorList>
    </citation>
    <scope>NUCLEOTIDE SEQUENCE [LARGE SCALE GENOMIC DNA]</scope>
    <source>
        <strain evidence="1 2">T6085</strain>
    </source>
</reference>
<dbReference type="AlphaFoldDB" id="A0A2P4ZNT6"/>
<gene>
    <name evidence="1" type="ORF">TGAM01_v205361</name>
</gene>